<feature type="region of interest" description="Disordered" evidence="1">
    <location>
        <begin position="473"/>
        <end position="513"/>
    </location>
</feature>
<gene>
    <name evidence="2" type="ORF">EPUL_006295</name>
</gene>
<feature type="compositionally biased region" description="Polar residues" evidence="1">
    <location>
        <begin position="51"/>
        <end position="62"/>
    </location>
</feature>
<sequence>MNNSQFRKLLLHSSTCEKTQSPSKATSHDRDNAQNLVLGSRAKSFVPMTPRSVSSTYNTNEFVRQLAERKKDTSLSRRKSRPSAAPKGTKLPAGYIDRTKLRLENSDNPVNYGGQRREGDLENKNKSEIDDSTLPEFREEDIRRNDAEENVKVVKGLDWELLEKVKKGEIDTSDVLESYLGGDGDNERQDVETEFDKLEEIEVKAISRETIKKKGEMAPSSLVGKKRTRNQILAELKAARAVATNSAPPRLGSKFKKVGDTKAGRKIITDGKGREILIITDENGNEKRKVRKIASQDQKKNNKNDLLVPDKDMKPLGMVVPVLPEVPDFKEDMDIFDDVGDDYNPLAGIESANSSDDEGKDIDQNEKSNIMLEETLEKIDSEPPVKNTIQYPQCSSQQIQRNYFQTPLPNNLSQEPDVSSKPLALSDPTILAALKKASKISLTVTKLGSNEVDPDEDISALRIKEERHKRMLQRDDRDALDLDMGFGSSRVEDDNDADETPIKFSDWGVNKKK</sequence>
<comment type="caution">
    <text evidence="2">The sequence shown here is derived from an EMBL/GenBank/DDBJ whole genome shotgun (WGS) entry which is preliminary data.</text>
</comment>
<keyword evidence="3" id="KW-1185">Reference proteome</keyword>
<organism evidence="2 3">
    <name type="scientific">Erysiphe pulchra</name>
    <dbReference type="NCBI Taxonomy" id="225359"/>
    <lineage>
        <taxon>Eukaryota</taxon>
        <taxon>Fungi</taxon>
        <taxon>Dikarya</taxon>
        <taxon>Ascomycota</taxon>
        <taxon>Pezizomycotina</taxon>
        <taxon>Leotiomycetes</taxon>
        <taxon>Erysiphales</taxon>
        <taxon>Erysiphaceae</taxon>
        <taxon>Erysiphe</taxon>
    </lineage>
</organism>
<dbReference type="Proteomes" id="UP000237438">
    <property type="component" value="Unassembled WGS sequence"/>
</dbReference>
<dbReference type="AlphaFoldDB" id="A0A2S4PKC3"/>
<feature type="compositionally biased region" description="Basic and acidic residues" evidence="1">
    <location>
        <begin position="115"/>
        <end position="129"/>
    </location>
</feature>
<dbReference type="InterPro" id="IPR039896">
    <property type="entry name" value="Red-like"/>
</dbReference>
<name>A0A2S4PKC3_9PEZI</name>
<feature type="region of interest" description="Disordered" evidence="1">
    <location>
        <begin position="12"/>
        <end position="130"/>
    </location>
</feature>
<feature type="compositionally biased region" description="Polar residues" evidence="1">
    <location>
        <begin position="12"/>
        <end position="25"/>
    </location>
</feature>
<protein>
    <recommendedName>
        <fullName evidence="4">RED-like N-terminal domain-containing protein</fullName>
    </recommendedName>
</protein>
<evidence type="ECO:0008006" key="4">
    <source>
        <dbReference type="Google" id="ProtNLM"/>
    </source>
</evidence>
<dbReference type="EMBL" id="PEDP01002781">
    <property type="protein sequence ID" value="POS82463.1"/>
    <property type="molecule type" value="Genomic_DNA"/>
</dbReference>
<feature type="compositionally biased region" description="Basic and acidic residues" evidence="1">
    <location>
        <begin position="66"/>
        <end position="75"/>
    </location>
</feature>
<evidence type="ECO:0000256" key="1">
    <source>
        <dbReference type="SAM" id="MobiDB-lite"/>
    </source>
</evidence>
<dbReference type="PANTHER" id="PTHR12765">
    <property type="entry name" value="RED PROTEIN IK FACTOR CYTOKINE IK"/>
    <property type="match status" value="1"/>
</dbReference>
<proteinExistence type="predicted"/>
<evidence type="ECO:0000313" key="2">
    <source>
        <dbReference type="EMBL" id="POS82463.1"/>
    </source>
</evidence>
<accession>A0A2S4PKC3</accession>
<feature type="region of interest" description="Disordered" evidence="1">
    <location>
        <begin position="290"/>
        <end position="310"/>
    </location>
</feature>
<evidence type="ECO:0000313" key="3">
    <source>
        <dbReference type="Proteomes" id="UP000237438"/>
    </source>
</evidence>
<feature type="compositionally biased region" description="Basic and acidic residues" evidence="1">
    <location>
        <begin position="297"/>
        <end position="310"/>
    </location>
</feature>
<dbReference type="OrthoDB" id="3366823at2759"/>
<reference evidence="2 3" key="1">
    <citation type="submission" date="2017-10" db="EMBL/GenBank/DDBJ databases">
        <title>Development of genomic resources for the powdery mildew, Erysiphe pulchra.</title>
        <authorList>
            <person name="Wadl P.A."/>
            <person name="Mack B.M."/>
            <person name="Moore G."/>
            <person name="Beltz S.B."/>
        </authorList>
    </citation>
    <scope>NUCLEOTIDE SEQUENCE [LARGE SCALE GENOMIC DNA]</scope>
    <source>
        <strain evidence="2">Cflorida</strain>
    </source>
</reference>
<dbReference type="STRING" id="225359.A0A2S4PKC3"/>